<protein>
    <submittedName>
        <fullName evidence="1">Uncharacterized protein</fullName>
    </submittedName>
</protein>
<proteinExistence type="predicted"/>
<dbReference type="InterPro" id="IPR036265">
    <property type="entry name" value="HIT-like_sf"/>
</dbReference>
<organism evidence="1 2">
    <name type="scientific">Nocardia lasii</name>
    <dbReference type="NCBI Taxonomy" id="1616107"/>
    <lineage>
        <taxon>Bacteria</taxon>
        <taxon>Bacillati</taxon>
        <taxon>Actinomycetota</taxon>
        <taxon>Actinomycetes</taxon>
        <taxon>Mycobacteriales</taxon>
        <taxon>Nocardiaceae</taxon>
        <taxon>Nocardia</taxon>
    </lineage>
</organism>
<dbReference type="EMBL" id="JBHSQN010000013">
    <property type="protein sequence ID" value="MFC6013342.1"/>
    <property type="molecule type" value="Genomic_DNA"/>
</dbReference>
<reference evidence="2" key="1">
    <citation type="journal article" date="2019" name="Int. J. Syst. Evol. Microbiol.">
        <title>The Global Catalogue of Microorganisms (GCM) 10K type strain sequencing project: providing services to taxonomists for standard genome sequencing and annotation.</title>
        <authorList>
            <consortium name="The Broad Institute Genomics Platform"/>
            <consortium name="The Broad Institute Genome Sequencing Center for Infectious Disease"/>
            <person name="Wu L."/>
            <person name="Ma J."/>
        </authorList>
    </citation>
    <scope>NUCLEOTIDE SEQUENCE [LARGE SCALE GENOMIC DNA]</scope>
    <source>
        <strain evidence="2">CCUG 36956</strain>
    </source>
</reference>
<dbReference type="Gene3D" id="3.30.428.10">
    <property type="entry name" value="HIT-like"/>
    <property type="match status" value="1"/>
</dbReference>
<sequence>MIPPACPFCAVITGQDRTVREIYRDADTVAFFPLNPATHGRIIAQFRCC</sequence>
<dbReference type="Proteomes" id="UP001596223">
    <property type="component" value="Unassembled WGS sequence"/>
</dbReference>
<dbReference type="RefSeq" id="WP_378608240.1">
    <property type="nucleotide sequence ID" value="NZ_JBHSQN010000013.1"/>
</dbReference>
<gene>
    <name evidence="1" type="ORF">ACFP3H_19990</name>
</gene>
<keyword evidence="2" id="KW-1185">Reference proteome</keyword>
<dbReference type="SUPFAM" id="SSF54197">
    <property type="entry name" value="HIT-like"/>
    <property type="match status" value="1"/>
</dbReference>
<accession>A0ABW1JWM2</accession>
<evidence type="ECO:0000313" key="1">
    <source>
        <dbReference type="EMBL" id="MFC6013342.1"/>
    </source>
</evidence>
<evidence type="ECO:0000313" key="2">
    <source>
        <dbReference type="Proteomes" id="UP001596223"/>
    </source>
</evidence>
<comment type="caution">
    <text evidence="1">The sequence shown here is derived from an EMBL/GenBank/DDBJ whole genome shotgun (WGS) entry which is preliminary data.</text>
</comment>
<name>A0ABW1JWM2_9NOCA</name>